<evidence type="ECO:0000259" key="9">
    <source>
        <dbReference type="Pfam" id="PF12704"/>
    </source>
</evidence>
<protein>
    <submittedName>
        <fullName evidence="10">FtsX-like permease family protein</fullName>
    </submittedName>
</protein>
<evidence type="ECO:0000259" key="8">
    <source>
        <dbReference type="Pfam" id="PF02687"/>
    </source>
</evidence>
<feature type="transmembrane region" description="Helical" evidence="7">
    <location>
        <begin position="286"/>
        <end position="317"/>
    </location>
</feature>
<accession>A0A833EDG3</accession>
<feature type="transmembrane region" description="Helical" evidence="7">
    <location>
        <begin position="239"/>
        <end position="265"/>
    </location>
</feature>
<reference evidence="10" key="1">
    <citation type="journal article" date="2020" name="ISME J.">
        <title>Gammaproteobacteria mediating utilization of methyl-, sulfur- and petroleum organic compounds in deep ocean hydrothermal plumes.</title>
        <authorList>
            <person name="Zhou Z."/>
            <person name="Liu Y."/>
            <person name="Pan J."/>
            <person name="Cron B.R."/>
            <person name="Toner B.M."/>
            <person name="Anantharaman K."/>
            <person name="Breier J.A."/>
            <person name="Dick G.J."/>
            <person name="Li M."/>
        </authorList>
    </citation>
    <scope>NUCLEOTIDE SEQUENCE</scope>
    <source>
        <strain evidence="10">SZUA-1534</strain>
    </source>
</reference>
<dbReference type="AlphaFoldDB" id="A0A833EDG3"/>
<dbReference type="PANTHER" id="PTHR30572:SF4">
    <property type="entry name" value="ABC TRANSPORTER PERMEASE YTRF"/>
    <property type="match status" value="1"/>
</dbReference>
<name>A0A833EDG3_9EURY</name>
<dbReference type="InterPro" id="IPR025857">
    <property type="entry name" value="MacB_PCD"/>
</dbReference>
<evidence type="ECO:0000256" key="6">
    <source>
        <dbReference type="ARBA" id="ARBA00038076"/>
    </source>
</evidence>
<keyword evidence="2" id="KW-1003">Cell membrane</keyword>
<evidence type="ECO:0000256" key="4">
    <source>
        <dbReference type="ARBA" id="ARBA00022989"/>
    </source>
</evidence>
<dbReference type="Proteomes" id="UP000623215">
    <property type="component" value="Unassembled WGS sequence"/>
</dbReference>
<dbReference type="GO" id="GO:0005886">
    <property type="term" value="C:plasma membrane"/>
    <property type="evidence" value="ECO:0007669"/>
    <property type="project" value="UniProtKB-SubCell"/>
</dbReference>
<gene>
    <name evidence="10" type="ORF">EYH55_01390</name>
</gene>
<dbReference type="PANTHER" id="PTHR30572">
    <property type="entry name" value="MEMBRANE COMPONENT OF TRANSPORTER-RELATED"/>
    <property type="match status" value="1"/>
</dbReference>
<sequence>MYLKMAERNLRRHILRSTLALLGIIIGVMTISSLGILGSALKHKVLENFEGLADFVLVYPNPEEGYFYFTKRDVDSLKKLRYTVIPISLKTDLVYIRGENKKSYAKIYGIRKDQIRYLNLETQGRLKDTKVYVDSFFARSHDLEVGDRIVLRNTSFRIAGIYNSSFFIISPNSIILSQKTYRRFYGDNYSLLMVYVKDRGEIEKVKREIERIMNKKERKVIVQSMDKILKSIGDVVDKLSLFLMGIGGISLLVAGVGIGNVMLMSTVERTREIGIMKSIGASKRDILMLFLCESLILGVIGSVLGVLLSLILSYLVVHYLLNSYITLEGLVYSLLGFLFGVGISVVASLYPAYKAANLDPVKALKSE</sequence>
<organism evidence="10 11">
    <name type="scientific">Methanothermococcus okinawensis</name>
    <dbReference type="NCBI Taxonomy" id="155863"/>
    <lineage>
        <taxon>Archaea</taxon>
        <taxon>Methanobacteriati</taxon>
        <taxon>Methanobacteriota</taxon>
        <taxon>Methanomada group</taxon>
        <taxon>Methanococci</taxon>
        <taxon>Methanococcales</taxon>
        <taxon>Methanococcaceae</taxon>
        <taxon>Methanothermococcus</taxon>
    </lineage>
</organism>
<dbReference type="Pfam" id="PF02687">
    <property type="entry name" value="FtsX"/>
    <property type="match status" value="1"/>
</dbReference>
<evidence type="ECO:0000313" key="11">
    <source>
        <dbReference type="Proteomes" id="UP000623215"/>
    </source>
</evidence>
<feature type="transmembrane region" description="Helical" evidence="7">
    <location>
        <begin position="329"/>
        <end position="353"/>
    </location>
</feature>
<comment type="similarity">
    <text evidence="6">Belongs to the ABC-4 integral membrane protein family.</text>
</comment>
<evidence type="ECO:0000256" key="2">
    <source>
        <dbReference type="ARBA" id="ARBA00022475"/>
    </source>
</evidence>
<keyword evidence="4 7" id="KW-1133">Transmembrane helix</keyword>
<evidence type="ECO:0000256" key="1">
    <source>
        <dbReference type="ARBA" id="ARBA00004651"/>
    </source>
</evidence>
<evidence type="ECO:0000256" key="3">
    <source>
        <dbReference type="ARBA" id="ARBA00022692"/>
    </source>
</evidence>
<evidence type="ECO:0000256" key="5">
    <source>
        <dbReference type="ARBA" id="ARBA00023136"/>
    </source>
</evidence>
<feature type="domain" description="MacB-like periplasmic core" evidence="9">
    <location>
        <begin position="17"/>
        <end position="211"/>
    </location>
</feature>
<evidence type="ECO:0000256" key="7">
    <source>
        <dbReference type="SAM" id="Phobius"/>
    </source>
</evidence>
<dbReference type="Pfam" id="PF12704">
    <property type="entry name" value="MacB_PCD"/>
    <property type="match status" value="1"/>
</dbReference>
<keyword evidence="5 7" id="KW-0472">Membrane</keyword>
<feature type="domain" description="ABC3 transporter permease C-terminal" evidence="8">
    <location>
        <begin position="246"/>
        <end position="360"/>
    </location>
</feature>
<evidence type="ECO:0000313" key="10">
    <source>
        <dbReference type="EMBL" id="HIQ32123.1"/>
    </source>
</evidence>
<keyword evidence="3 7" id="KW-0812">Transmembrane</keyword>
<dbReference type="GO" id="GO:0022857">
    <property type="term" value="F:transmembrane transporter activity"/>
    <property type="evidence" value="ECO:0007669"/>
    <property type="project" value="TreeGrafter"/>
</dbReference>
<dbReference type="InterPro" id="IPR003838">
    <property type="entry name" value="ABC3_permease_C"/>
</dbReference>
<comment type="caution">
    <text evidence="10">The sequence shown here is derived from an EMBL/GenBank/DDBJ whole genome shotgun (WGS) entry which is preliminary data.</text>
</comment>
<comment type="subcellular location">
    <subcellularLocation>
        <location evidence="1">Cell membrane</location>
        <topology evidence="1">Multi-pass membrane protein</topology>
    </subcellularLocation>
</comment>
<proteinExistence type="inferred from homology"/>
<dbReference type="EMBL" id="DQVW01000018">
    <property type="protein sequence ID" value="HIQ32123.1"/>
    <property type="molecule type" value="Genomic_DNA"/>
</dbReference>
<feature type="transmembrane region" description="Helical" evidence="7">
    <location>
        <begin position="20"/>
        <end position="41"/>
    </location>
</feature>
<dbReference type="InterPro" id="IPR050250">
    <property type="entry name" value="Macrolide_Exporter_MacB"/>
</dbReference>